<dbReference type="Pfam" id="PF00085">
    <property type="entry name" value="Thioredoxin"/>
    <property type="match status" value="1"/>
</dbReference>
<dbReference type="PANTHER" id="PTHR22897:SF8">
    <property type="entry name" value="SULFHYDRYL OXIDASE"/>
    <property type="match status" value="1"/>
</dbReference>
<dbReference type="EMBL" id="KK198754">
    <property type="protein sequence ID" value="KCW86196.1"/>
    <property type="molecule type" value="Genomic_DNA"/>
</dbReference>
<dbReference type="Gramene" id="KCW86196">
    <property type="protein sequence ID" value="KCW86196"/>
    <property type="gene ID" value="EUGRSUZ_B02885"/>
</dbReference>
<dbReference type="InterPro" id="IPR017937">
    <property type="entry name" value="Thioredoxin_CS"/>
</dbReference>
<evidence type="ECO:0000313" key="3">
    <source>
        <dbReference type="EMBL" id="KCW86196.1"/>
    </source>
</evidence>
<dbReference type="PANTHER" id="PTHR22897">
    <property type="entry name" value="QUIESCIN Q6-RELATED SULFHYDRYL OXIDASE"/>
    <property type="match status" value="1"/>
</dbReference>
<evidence type="ECO:0000259" key="2">
    <source>
        <dbReference type="PROSITE" id="PS51352"/>
    </source>
</evidence>
<organism evidence="3">
    <name type="scientific">Eucalyptus grandis</name>
    <name type="common">Flooded gum</name>
    <dbReference type="NCBI Taxonomy" id="71139"/>
    <lineage>
        <taxon>Eukaryota</taxon>
        <taxon>Viridiplantae</taxon>
        <taxon>Streptophyta</taxon>
        <taxon>Embryophyta</taxon>
        <taxon>Tracheophyta</taxon>
        <taxon>Spermatophyta</taxon>
        <taxon>Magnoliopsida</taxon>
        <taxon>eudicotyledons</taxon>
        <taxon>Gunneridae</taxon>
        <taxon>Pentapetalae</taxon>
        <taxon>rosids</taxon>
        <taxon>malvids</taxon>
        <taxon>Myrtales</taxon>
        <taxon>Myrtaceae</taxon>
        <taxon>Myrtoideae</taxon>
        <taxon>Eucalypteae</taxon>
        <taxon>Eucalyptus</taxon>
    </lineage>
</organism>
<dbReference type="InterPro" id="IPR039798">
    <property type="entry name" value="Sulfhydryl_oxidase"/>
</dbReference>
<feature type="signal peptide" evidence="1">
    <location>
        <begin position="1"/>
        <end position="21"/>
    </location>
</feature>
<dbReference type="PROSITE" id="PS00194">
    <property type="entry name" value="THIOREDOXIN_1"/>
    <property type="match status" value="1"/>
</dbReference>
<feature type="domain" description="Thioredoxin" evidence="2">
    <location>
        <begin position="43"/>
        <end position="179"/>
    </location>
</feature>
<protein>
    <recommendedName>
        <fullName evidence="2">Thioredoxin domain-containing protein</fullName>
    </recommendedName>
</protein>
<dbReference type="FunFam" id="3.40.30.10:FF:000244">
    <property type="entry name" value="Sulfhydryl oxidase"/>
    <property type="match status" value="1"/>
</dbReference>
<evidence type="ECO:0000256" key="1">
    <source>
        <dbReference type="SAM" id="SignalP"/>
    </source>
</evidence>
<reference evidence="3" key="1">
    <citation type="submission" date="2013-07" db="EMBL/GenBank/DDBJ databases">
        <title>The genome of Eucalyptus grandis.</title>
        <authorList>
            <person name="Schmutz J."/>
            <person name="Hayes R."/>
            <person name="Myburg A."/>
            <person name="Tuskan G."/>
            <person name="Grattapaglia D."/>
            <person name="Rokhsar D.S."/>
        </authorList>
    </citation>
    <scope>NUCLEOTIDE SEQUENCE</scope>
    <source>
        <tissue evidence="3">Leaf extractions</tissue>
    </source>
</reference>
<sequence>MSLMSWIAAILLFVNLVPLSCQRATVSSSSSAVGVHSTPRAVKTIGLPADCAVELNATNFDAVLRGTPATYAVVEFFAHWCPACRNYKPQYEKLARIFNGPDAVHPGIVLMTRVDCALTINNKLCDKFSVSHYPMLFWGPHSEFIAAGWEPQQEKSKIRVIDDGRTAERLLNWINKQIGSTYVLDDEKFEKEHPSSSISDPEQAVYEVEVATSAVFDIILEHKAKEAAATREEAEDKQHVEVWLQKAVVAAEE</sequence>
<dbReference type="InterPro" id="IPR036249">
    <property type="entry name" value="Thioredoxin-like_sf"/>
</dbReference>
<proteinExistence type="predicted"/>
<dbReference type="Gene3D" id="3.40.30.10">
    <property type="entry name" value="Glutaredoxin"/>
    <property type="match status" value="1"/>
</dbReference>
<dbReference type="GO" id="GO:0016971">
    <property type="term" value="F:flavin-dependent sulfhydryl oxidase activity"/>
    <property type="evidence" value="ECO:0007669"/>
    <property type="project" value="InterPro"/>
</dbReference>
<gene>
    <name evidence="3" type="ORF">EUGRSUZ_B02885</name>
</gene>
<dbReference type="PROSITE" id="PS51352">
    <property type="entry name" value="THIOREDOXIN_2"/>
    <property type="match status" value="1"/>
</dbReference>
<name>A0A059D6Z0_EUCGR</name>
<accession>A0A059D6Z0</accession>
<dbReference type="SUPFAM" id="SSF52833">
    <property type="entry name" value="Thioredoxin-like"/>
    <property type="match status" value="1"/>
</dbReference>
<keyword evidence="1" id="KW-0732">Signal</keyword>
<dbReference type="AlphaFoldDB" id="A0A059D6Z0"/>
<feature type="chain" id="PRO_5001569959" description="Thioredoxin domain-containing protein" evidence="1">
    <location>
        <begin position="22"/>
        <end position="253"/>
    </location>
</feature>
<dbReference type="InterPro" id="IPR013766">
    <property type="entry name" value="Thioredoxin_domain"/>
</dbReference>